<dbReference type="EMBL" id="BARW01010714">
    <property type="protein sequence ID" value="GAI79643.1"/>
    <property type="molecule type" value="Genomic_DNA"/>
</dbReference>
<feature type="non-terminal residue" evidence="1">
    <location>
        <position position="48"/>
    </location>
</feature>
<protein>
    <submittedName>
        <fullName evidence="1">Uncharacterized protein</fullName>
    </submittedName>
</protein>
<sequence length="48" mass="5363">MANSKFRVKTHGILPGNQMVEFCRDGVFVAPMPICIDQSKTKLPWPSS</sequence>
<accession>X1RG97</accession>
<name>X1RG97_9ZZZZ</name>
<organism evidence="1">
    <name type="scientific">marine sediment metagenome</name>
    <dbReference type="NCBI Taxonomy" id="412755"/>
    <lineage>
        <taxon>unclassified sequences</taxon>
        <taxon>metagenomes</taxon>
        <taxon>ecological metagenomes</taxon>
    </lineage>
</organism>
<gene>
    <name evidence="1" type="ORF">S12H4_20975</name>
</gene>
<comment type="caution">
    <text evidence="1">The sequence shown here is derived from an EMBL/GenBank/DDBJ whole genome shotgun (WGS) entry which is preliminary data.</text>
</comment>
<reference evidence="1" key="1">
    <citation type="journal article" date="2014" name="Front. Microbiol.">
        <title>High frequency of phylogenetically diverse reductive dehalogenase-homologous genes in deep subseafloor sedimentary metagenomes.</title>
        <authorList>
            <person name="Kawai M."/>
            <person name="Futagami T."/>
            <person name="Toyoda A."/>
            <person name="Takaki Y."/>
            <person name="Nishi S."/>
            <person name="Hori S."/>
            <person name="Arai W."/>
            <person name="Tsubouchi T."/>
            <person name="Morono Y."/>
            <person name="Uchiyama I."/>
            <person name="Ito T."/>
            <person name="Fujiyama A."/>
            <person name="Inagaki F."/>
            <person name="Takami H."/>
        </authorList>
    </citation>
    <scope>NUCLEOTIDE SEQUENCE</scope>
    <source>
        <strain evidence="1">Expedition CK06-06</strain>
    </source>
</reference>
<proteinExistence type="predicted"/>
<evidence type="ECO:0000313" key="1">
    <source>
        <dbReference type="EMBL" id="GAI79643.1"/>
    </source>
</evidence>
<dbReference type="AlphaFoldDB" id="X1RG97"/>